<proteinExistence type="predicted"/>
<comment type="subcellular location">
    <subcellularLocation>
        <location evidence="1">Cell membrane</location>
        <topology evidence="1">Multi-pass membrane protein</topology>
    </subcellularLocation>
</comment>
<gene>
    <name evidence="9" type="ORF">DTW94_07705</name>
</gene>
<dbReference type="Pfam" id="PF16995">
    <property type="entry name" value="tRNA-synt_2_TM"/>
    <property type="match status" value="1"/>
</dbReference>
<feature type="transmembrane region" description="Helical" evidence="6">
    <location>
        <begin position="86"/>
        <end position="109"/>
    </location>
</feature>
<dbReference type="GO" id="GO:0005886">
    <property type="term" value="C:plasma membrane"/>
    <property type="evidence" value="ECO:0007669"/>
    <property type="project" value="UniProtKB-SubCell"/>
</dbReference>
<dbReference type="EMBL" id="CP030930">
    <property type="protein sequence ID" value="AXI71202.1"/>
    <property type="molecule type" value="Genomic_DNA"/>
</dbReference>
<dbReference type="PANTHER" id="PTHR34697">
    <property type="entry name" value="PHOSPHATIDYLGLYCEROL LYSYLTRANSFERASE"/>
    <property type="match status" value="1"/>
</dbReference>
<feature type="transmembrane region" description="Helical" evidence="6">
    <location>
        <begin position="212"/>
        <end position="233"/>
    </location>
</feature>
<feature type="transmembrane region" description="Helical" evidence="6">
    <location>
        <begin position="57"/>
        <end position="79"/>
    </location>
</feature>
<protein>
    <submittedName>
        <fullName evidence="9">DUF2156 domain-containing protein</fullName>
    </submittedName>
</protein>
<organism evidence="9 10">
    <name type="scientific">Streptomyces cavourensis</name>
    <dbReference type="NCBI Taxonomy" id="67258"/>
    <lineage>
        <taxon>Bacteria</taxon>
        <taxon>Bacillati</taxon>
        <taxon>Actinomycetota</taxon>
        <taxon>Actinomycetes</taxon>
        <taxon>Kitasatosporales</taxon>
        <taxon>Streptomycetaceae</taxon>
        <taxon>Streptomyces</taxon>
    </lineage>
</organism>
<feature type="transmembrane region" description="Helical" evidence="6">
    <location>
        <begin position="149"/>
        <end position="171"/>
    </location>
</feature>
<evidence type="ECO:0000256" key="1">
    <source>
        <dbReference type="ARBA" id="ARBA00004651"/>
    </source>
</evidence>
<accession>A0AAD0Q3L4</accession>
<name>A0AAD0Q3L4_9ACTN</name>
<evidence type="ECO:0000256" key="6">
    <source>
        <dbReference type="SAM" id="Phobius"/>
    </source>
</evidence>
<keyword evidence="2" id="KW-1003">Cell membrane</keyword>
<dbReference type="PANTHER" id="PTHR34697:SF2">
    <property type="entry name" value="PHOSPHATIDYLGLYCEROL LYSYLTRANSFERASE"/>
    <property type="match status" value="1"/>
</dbReference>
<feature type="transmembrane region" description="Helical" evidence="6">
    <location>
        <begin position="115"/>
        <end position="133"/>
    </location>
</feature>
<evidence type="ECO:0000259" key="7">
    <source>
        <dbReference type="Pfam" id="PF09924"/>
    </source>
</evidence>
<dbReference type="InterPro" id="IPR024320">
    <property type="entry name" value="LPG_synthase_C"/>
</dbReference>
<feature type="domain" description="Lysyl-tRNA synthetase N-terminal transmembrane region" evidence="8">
    <location>
        <begin position="24"/>
        <end position="231"/>
    </location>
</feature>
<dbReference type="InterPro" id="IPR031553">
    <property type="entry name" value="tRNA-synt_2_TM"/>
</dbReference>
<evidence type="ECO:0000256" key="5">
    <source>
        <dbReference type="ARBA" id="ARBA00023136"/>
    </source>
</evidence>
<evidence type="ECO:0000313" key="10">
    <source>
        <dbReference type="Proteomes" id="UP000253779"/>
    </source>
</evidence>
<keyword evidence="4 6" id="KW-1133">Transmembrane helix</keyword>
<dbReference type="RefSeq" id="WP_114930470.1">
    <property type="nucleotide sequence ID" value="NZ_BMSP01000004.1"/>
</dbReference>
<evidence type="ECO:0000256" key="4">
    <source>
        <dbReference type="ARBA" id="ARBA00022989"/>
    </source>
</evidence>
<sequence>MGEVRSAEEAARRSTVRSRRSAAFAIWYLRVVSFINFLSAVWVALGQDLRRHNTENYFTPYLLTAGFSSGVIALFLAVTMRRRKRAAWIVNMVLGGLVLLALILAFFFAEIRQHAQNWVSLALTAAFVVALVLGRREFYAKGDRSNPKLAALVAVVGLLVTSLIATALVTVTNTAHDDYRSTFLDRWRYGALRLISVAADDSRFPGITTPGWVNVVINILSTLLLIAVVYAAFRSRRAVDPLSPEDEAKLRALLEKHGDRDSLGYFALRREKSAVWSPTGKAAVVYRVVGGVSLASGDPIGDPEAWPGAIDPWLAEAREHGWIPAVMGASEEAGTVYARHGLDALELGDEAIVETAEFTLDGRAMRGVRQAYNRVKRAGYEVTIRRHADIPEAEMAELVRRADEWRDGATERGFSMALGRLGDPADGQCVMLECRNAGEGDEQGELRALLSFVPWGPHGLSLDLMRRDREAENGLTEFMVIQLLQRSGEIGITQVSLNFAMFRSVFERGSRLGAGPVLRLWRALLSFFSRWWQIESLYRANAKYRPIWEPRFMLFEKSADLARISIAAGRAEGFLEAPGLPKWLHRARLGAPR</sequence>
<dbReference type="Pfam" id="PF09924">
    <property type="entry name" value="LPG_synthase_C"/>
    <property type="match status" value="1"/>
</dbReference>
<keyword evidence="5 6" id="KW-0472">Membrane</keyword>
<dbReference type="InterPro" id="IPR051211">
    <property type="entry name" value="PG_lysyltransferase"/>
</dbReference>
<evidence type="ECO:0000256" key="2">
    <source>
        <dbReference type="ARBA" id="ARBA00022475"/>
    </source>
</evidence>
<evidence type="ECO:0000259" key="8">
    <source>
        <dbReference type="Pfam" id="PF16995"/>
    </source>
</evidence>
<feature type="domain" description="Phosphatidylglycerol lysyltransferase C-terminal" evidence="7">
    <location>
        <begin position="251"/>
        <end position="554"/>
    </location>
</feature>
<dbReference type="GO" id="GO:0016755">
    <property type="term" value="F:aminoacyltransferase activity"/>
    <property type="evidence" value="ECO:0007669"/>
    <property type="project" value="TreeGrafter"/>
</dbReference>
<dbReference type="GO" id="GO:0055091">
    <property type="term" value="P:phospholipid homeostasis"/>
    <property type="evidence" value="ECO:0007669"/>
    <property type="project" value="TreeGrafter"/>
</dbReference>
<dbReference type="AlphaFoldDB" id="A0AAD0Q3L4"/>
<dbReference type="Proteomes" id="UP000253779">
    <property type="component" value="Chromosome"/>
</dbReference>
<evidence type="ECO:0000256" key="3">
    <source>
        <dbReference type="ARBA" id="ARBA00022692"/>
    </source>
</evidence>
<evidence type="ECO:0000313" key="9">
    <source>
        <dbReference type="EMBL" id="AXI71202.1"/>
    </source>
</evidence>
<feature type="transmembrane region" description="Helical" evidence="6">
    <location>
        <begin position="21"/>
        <end position="45"/>
    </location>
</feature>
<dbReference type="GeneID" id="97757817"/>
<keyword evidence="3 6" id="KW-0812">Transmembrane</keyword>
<reference evidence="9 10" key="1">
    <citation type="submission" date="2018-07" db="EMBL/GenBank/DDBJ databases">
        <title>Complete genome sequence of soil actinomycete Streptomyces cavourensis tj430.</title>
        <authorList>
            <person name="Wang P."/>
            <person name="Huang Y."/>
        </authorList>
    </citation>
    <scope>NUCLEOTIDE SEQUENCE [LARGE SCALE GENOMIC DNA]</scope>
    <source>
        <strain evidence="9 10">TJ430</strain>
    </source>
</reference>